<dbReference type="OrthoDB" id="5317514at2759"/>
<protein>
    <submittedName>
        <fullName evidence="1">Uncharacterized protein</fullName>
    </submittedName>
</protein>
<organism evidence="1 2">
    <name type="scientific">Allacma fusca</name>
    <dbReference type="NCBI Taxonomy" id="39272"/>
    <lineage>
        <taxon>Eukaryota</taxon>
        <taxon>Metazoa</taxon>
        <taxon>Ecdysozoa</taxon>
        <taxon>Arthropoda</taxon>
        <taxon>Hexapoda</taxon>
        <taxon>Collembola</taxon>
        <taxon>Symphypleona</taxon>
        <taxon>Sminthuridae</taxon>
        <taxon>Allacma</taxon>
    </lineage>
</organism>
<proteinExistence type="predicted"/>
<name>A0A8J2JHJ6_9HEXA</name>
<gene>
    <name evidence="1" type="ORF">AFUS01_LOCUS7647</name>
</gene>
<feature type="non-terminal residue" evidence="1">
    <location>
        <position position="65"/>
    </location>
</feature>
<comment type="caution">
    <text evidence="1">The sequence shown here is derived from an EMBL/GenBank/DDBJ whole genome shotgun (WGS) entry which is preliminary data.</text>
</comment>
<evidence type="ECO:0000313" key="2">
    <source>
        <dbReference type="Proteomes" id="UP000708208"/>
    </source>
</evidence>
<feature type="non-terminal residue" evidence="1">
    <location>
        <position position="1"/>
    </location>
</feature>
<sequence length="65" mass="6930">DEGDEGAAFVFISTGESLIQQGVLQGDNKPDSQFGSAISSVGDLNQDGFNGEEKFPILLFKDFVC</sequence>
<accession>A0A8J2JHJ6</accession>
<reference evidence="1" key="1">
    <citation type="submission" date="2021-06" db="EMBL/GenBank/DDBJ databases">
        <authorList>
            <person name="Hodson N. C."/>
            <person name="Mongue J. A."/>
            <person name="Jaron S. K."/>
        </authorList>
    </citation>
    <scope>NUCLEOTIDE SEQUENCE</scope>
</reference>
<dbReference type="EMBL" id="CAJVCH010051900">
    <property type="protein sequence ID" value="CAG7718242.1"/>
    <property type="molecule type" value="Genomic_DNA"/>
</dbReference>
<dbReference type="Proteomes" id="UP000708208">
    <property type="component" value="Unassembled WGS sequence"/>
</dbReference>
<dbReference type="AlphaFoldDB" id="A0A8J2JHJ6"/>
<evidence type="ECO:0000313" key="1">
    <source>
        <dbReference type="EMBL" id="CAG7718242.1"/>
    </source>
</evidence>
<keyword evidence="2" id="KW-1185">Reference proteome</keyword>